<sequence>MCIYLVHSFQLKVKQNKSRYHGEVGREREVITNEHNLLQQKTKQSKSIFFKNNNPTNSVSEVILHSFGIKLDRANSICNKVFALVLRHFDARSAATVASFIAE</sequence>
<dbReference type="AlphaFoldDB" id="A0A183PSF7"/>
<evidence type="ECO:0000313" key="2">
    <source>
        <dbReference type="Proteomes" id="UP000269396"/>
    </source>
</evidence>
<dbReference type="Proteomes" id="UP000269396">
    <property type="component" value="Unassembled WGS sequence"/>
</dbReference>
<accession>A0A183PSF7</accession>
<gene>
    <name evidence="1" type="ORF">SMTD_LOCUS17293</name>
</gene>
<dbReference type="EMBL" id="UZAL01038485">
    <property type="protein sequence ID" value="VDP73808.1"/>
    <property type="molecule type" value="Genomic_DNA"/>
</dbReference>
<proteinExistence type="predicted"/>
<name>A0A183PSF7_9TREM</name>
<organism evidence="1 2">
    <name type="scientific">Schistosoma mattheei</name>
    <dbReference type="NCBI Taxonomy" id="31246"/>
    <lineage>
        <taxon>Eukaryota</taxon>
        <taxon>Metazoa</taxon>
        <taxon>Spiralia</taxon>
        <taxon>Lophotrochozoa</taxon>
        <taxon>Platyhelminthes</taxon>
        <taxon>Trematoda</taxon>
        <taxon>Digenea</taxon>
        <taxon>Strigeidida</taxon>
        <taxon>Schistosomatoidea</taxon>
        <taxon>Schistosomatidae</taxon>
        <taxon>Schistosoma</taxon>
    </lineage>
</organism>
<keyword evidence="2" id="KW-1185">Reference proteome</keyword>
<protein>
    <submittedName>
        <fullName evidence="1">Uncharacterized protein</fullName>
    </submittedName>
</protein>
<reference evidence="1 2" key="1">
    <citation type="submission" date="2018-11" db="EMBL/GenBank/DDBJ databases">
        <authorList>
            <consortium name="Pathogen Informatics"/>
        </authorList>
    </citation>
    <scope>NUCLEOTIDE SEQUENCE [LARGE SCALE GENOMIC DNA]</scope>
    <source>
        <strain>Denwood</strain>
        <strain evidence="2">Zambia</strain>
    </source>
</reference>
<evidence type="ECO:0000313" key="1">
    <source>
        <dbReference type="EMBL" id="VDP73808.1"/>
    </source>
</evidence>